<evidence type="ECO:0000313" key="2">
    <source>
        <dbReference type="EMBL" id="OCL01661.1"/>
    </source>
</evidence>
<dbReference type="Proteomes" id="UP000250140">
    <property type="component" value="Unassembled WGS sequence"/>
</dbReference>
<evidence type="ECO:0008006" key="4">
    <source>
        <dbReference type="Google" id="ProtNLM"/>
    </source>
</evidence>
<protein>
    <recommendedName>
        <fullName evidence="4">BTB domain-containing protein</fullName>
    </recommendedName>
</protein>
<feature type="compositionally biased region" description="Basic and acidic residues" evidence="1">
    <location>
        <begin position="325"/>
        <end position="334"/>
    </location>
</feature>
<dbReference type="Gene3D" id="3.30.710.10">
    <property type="entry name" value="Potassium Channel Kv1.1, Chain A"/>
    <property type="match status" value="1"/>
</dbReference>
<dbReference type="InterPro" id="IPR011333">
    <property type="entry name" value="SKP1/BTB/POZ_sf"/>
</dbReference>
<feature type="compositionally biased region" description="Basic and acidic residues" evidence="1">
    <location>
        <begin position="263"/>
        <end position="275"/>
    </location>
</feature>
<feature type="compositionally biased region" description="Acidic residues" evidence="1">
    <location>
        <begin position="390"/>
        <end position="399"/>
    </location>
</feature>
<name>A0A8E2ENB1_9PEZI</name>
<dbReference type="OrthoDB" id="3945102at2759"/>
<feature type="compositionally biased region" description="Polar residues" evidence="1">
    <location>
        <begin position="351"/>
        <end position="361"/>
    </location>
</feature>
<feature type="compositionally biased region" description="Acidic residues" evidence="1">
    <location>
        <begin position="309"/>
        <end position="320"/>
    </location>
</feature>
<reference evidence="2 3" key="1">
    <citation type="journal article" date="2016" name="Nat. Commun.">
        <title>Ectomycorrhizal ecology is imprinted in the genome of the dominant symbiotic fungus Cenococcum geophilum.</title>
        <authorList>
            <consortium name="DOE Joint Genome Institute"/>
            <person name="Peter M."/>
            <person name="Kohler A."/>
            <person name="Ohm R.A."/>
            <person name="Kuo A."/>
            <person name="Krutzmann J."/>
            <person name="Morin E."/>
            <person name="Arend M."/>
            <person name="Barry K.W."/>
            <person name="Binder M."/>
            <person name="Choi C."/>
            <person name="Clum A."/>
            <person name="Copeland A."/>
            <person name="Grisel N."/>
            <person name="Haridas S."/>
            <person name="Kipfer T."/>
            <person name="LaButti K."/>
            <person name="Lindquist E."/>
            <person name="Lipzen A."/>
            <person name="Maire R."/>
            <person name="Meier B."/>
            <person name="Mihaltcheva S."/>
            <person name="Molinier V."/>
            <person name="Murat C."/>
            <person name="Poggeler S."/>
            <person name="Quandt C.A."/>
            <person name="Sperisen C."/>
            <person name="Tritt A."/>
            <person name="Tisserant E."/>
            <person name="Crous P.W."/>
            <person name="Henrissat B."/>
            <person name="Nehls U."/>
            <person name="Egli S."/>
            <person name="Spatafora J.W."/>
            <person name="Grigoriev I.V."/>
            <person name="Martin F.M."/>
        </authorList>
    </citation>
    <scope>NUCLEOTIDE SEQUENCE [LARGE SCALE GENOMIC DNA]</scope>
    <source>
        <strain evidence="2 3">CBS 207.34</strain>
    </source>
</reference>
<dbReference type="EMBL" id="KV751092">
    <property type="protein sequence ID" value="OCL01661.1"/>
    <property type="molecule type" value="Genomic_DNA"/>
</dbReference>
<accession>A0A8E2ENB1</accession>
<feature type="region of interest" description="Disordered" evidence="1">
    <location>
        <begin position="296"/>
        <end position="408"/>
    </location>
</feature>
<feature type="region of interest" description="Disordered" evidence="1">
    <location>
        <begin position="260"/>
        <end position="283"/>
    </location>
</feature>
<evidence type="ECO:0000313" key="3">
    <source>
        <dbReference type="Proteomes" id="UP000250140"/>
    </source>
</evidence>
<proteinExistence type="predicted"/>
<evidence type="ECO:0000256" key="1">
    <source>
        <dbReference type="SAM" id="MobiDB-lite"/>
    </source>
</evidence>
<sequence>MANLDFLQNFPPGNATLMIITPDGTSSTIYNLDTDIIGQRCPLLELSFETDINNVPKANIEANSQEIVVRFLRFLYQGSYLDYDELCSMLLHAELCRLADRYEVPELQVSAHGNIIRETELSCSQPTPPIDLCPSIRFIYEHLSNHKQLIDTILNYCVFCFLYHGLGANKEFRQVAFELQPFHQDLCRTNFKRGFEDEGAIDIVRLPICRPNPHPDTDMDKRALGDFLFELWCDDPRSDANTEARERKRRKVPSELDYTFVYRPKETTRDGHMDGGESSSNEVQGFTLVHRPKVEASLSEDDHPSDISSEAETDPGDQSDVEPLLQRKKERLDDSFLTIRPTIGDEEKGQQDSSVEESSATIGEPNIEPPTTAIDAKMEPRKHHQKDGYDLLDDQDSSDSEWSVLSHP</sequence>
<dbReference type="AlphaFoldDB" id="A0A8E2ENB1"/>
<gene>
    <name evidence="2" type="ORF">AOQ84DRAFT_213014</name>
</gene>
<keyword evidence="3" id="KW-1185">Reference proteome</keyword>
<organism evidence="2 3">
    <name type="scientific">Glonium stellatum</name>
    <dbReference type="NCBI Taxonomy" id="574774"/>
    <lineage>
        <taxon>Eukaryota</taxon>
        <taxon>Fungi</taxon>
        <taxon>Dikarya</taxon>
        <taxon>Ascomycota</taxon>
        <taxon>Pezizomycotina</taxon>
        <taxon>Dothideomycetes</taxon>
        <taxon>Pleosporomycetidae</taxon>
        <taxon>Gloniales</taxon>
        <taxon>Gloniaceae</taxon>
        <taxon>Glonium</taxon>
    </lineage>
</organism>